<evidence type="ECO:0000256" key="3">
    <source>
        <dbReference type="ARBA" id="ARBA00022679"/>
    </source>
</evidence>
<dbReference type="AlphaFoldDB" id="A0A9W6HBR4"/>
<dbReference type="Proteomes" id="UP001142372">
    <property type="component" value="Unassembled WGS sequence"/>
</dbReference>
<dbReference type="Gene3D" id="3.30.1360.60">
    <property type="entry name" value="Glucose permease domain IIB"/>
    <property type="match status" value="1"/>
</dbReference>
<keyword evidence="4" id="KW-0598">Phosphotransferase system</keyword>
<dbReference type="SMART" id="SM01061">
    <property type="entry name" value="CAT_RBD"/>
    <property type="match status" value="1"/>
</dbReference>
<dbReference type="InterPro" id="IPR050661">
    <property type="entry name" value="BglG_antiterminators"/>
</dbReference>
<keyword evidence="6" id="KW-0418">Kinase</keyword>
<dbReference type="InterPro" id="IPR004341">
    <property type="entry name" value="CAT_RNA-bd_dom"/>
</dbReference>
<comment type="caution">
    <text evidence="10">The sequence shown here is derived from an EMBL/GenBank/DDBJ whole genome shotgun (WGS) entry which is preliminary data.</text>
</comment>
<feature type="active site" description="Phosphocysteine intermediate; for EIIB activity" evidence="7">
    <location>
        <position position="317"/>
    </location>
</feature>
<keyword evidence="11" id="KW-1185">Reference proteome</keyword>
<dbReference type="PROSITE" id="PS51372">
    <property type="entry name" value="PRD_2"/>
    <property type="match status" value="2"/>
</dbReference>
<dbReference type="GO" id="GO:0006355">
    <property type="term" value="P:regulation of DNA-templated transcription"/>
    <property type="evidence" value="ECO:0007669"/>
    <property type="project" value="InterPro"/>
</dbReference>
<keyword evidence="3" id="KW-0808">Transferase</keyword>
<keyword evidence="5" id="KW-0677">Repeat</keyword>
<keyword evidence="2" id="KW-0762">Sugar transport</keyword>
<dbReference type="RefSeq" id="WP_271178021.1">
    <property type="nucleotide sequence ID" value="NZ_BAAAJO010000001.1"/>
</dbReference>
<organism evidence="10 11">
    <name type="scientific">Leifsonia poae</name>
    <dbReference type="NCBI Taxonomy" id="110933"/>
    <lineage>
        <taxon>Bacteria</taxon>
        <taxon>Bacillati</taxon>
        <taxon>Actinomycetota</taxon>
        <taxon>Actinomycetes</taxon>
        <taxon>Micrococcales</taxon>
        <taxon>Microbacteriaceae</taxon>
        <taxon>Leifsonia</taxon>
    </lineage>
</organism>
<dbReference type="GO" id="GO:0003723">
    <property type="term" value="F:RNA binding"/>
    <property type="evidence" value="ECO:0007669"/>
    <property type="project" value="InterPro"/>
</dbReference>
<evidence type="ECO:0000256" key="4">
    <source>
        <dbReference type="ARBA" id="ARBA00022683"/>
    </source>
</evidence>
<dbReference type="Gene3D" id="2.30.24.10">
    <property type="entry name" value="CAT RNA-binding domain"/>
    <property type="match status" value="1"/>
</dbReference>
<dbReference type="InterPro" id="IPR036634">
    <property type="entry name" value="PRD_sf"/>
</dbReference>
<evidence type="ECO:0000256" key="2">
    <source>
        <dbReference type="ARBA" id="ARBA00022597"/>
    </source>
</evidence>
<reference evidence="10" key="1">
    <citation type="journal article" date="2014" name="Int. J. Syst. Evol. Microbiol.">
        <title>Complete genome sequence of Corynebacterium casei LMG S-19264T (=DSM 44701T), isolated from a smear-ripened cheese.</title>
        <authorList>
            <consortium name="US DOE Joint Genome Institute (JGI-PGF)"/>
            <person name="Walter F."/>
            <person name="Albersmeier A."/>
            <person name="Kalinowski J."/>
            <person name="Ruckert C."/>
        </authorList>
    </citation>
    <scope>NUCLEOTIDE SEQUENCE</scope>
    <source>
        <strain evidence="10">VKM Ac-1401</strain>
    </source>
</reference>
<evidence type="ECO:0000313" key="10">
    <source>
        <dbReference type="EMBL" id="GLJ77377.1"/>
    </source>
</evidence>
<dbReference type="EMBL" id="BSEN01000014">
    <property type="protein sequence ID" value="GLJ77377.1"/>
    <property type="molecule type" value="Genomic_DNA"/>
</dbReference>
<protein>
    <recommendedName>
        <fullName evidence="12">Transcriptional antiterminator</fullName>
    </recommendedName>
</protein>
<dbReference type="Pfam" id="PF03123">
    <property type="entry name" value="CAT_RBD"/>
    <property type="match status" value="1"/>
</dbReference>
<dbReference type="GO" id="GO:0008982">
    <property type="term" value="F:protein-N(PI)-phosphohistidine-sugar phosphotransferase activity"/>
    <property type="evidence" value="ECO:0007669"/>
    <property type="project" value="InterPro"/>
</dbReference>
<evidence type="ECO:0000259" key="8">
    <source>
        <dbReference type="PROSITE" id="PS51098"/>
    </source>
</evidence>
<dbReference type="Pfam" id="PF00367">
    <property type="entry name" value="PTS_EIIB"/>
    <property type="match status" value="1"/>
</dbReference>
<dbReference type="Gene3D" id="1.10.1790.10">
    <property type="entry name" value="PRD domain"/>
    <property type="match status" value="2"/>
</dbReference>
<feature type="domain" description="PRD" evidence="9">
    <location>
        <begin position="65"/>
        <end position="171"/>
    </location>
</feature>
<dbReference type="SUPFAM" id="SSF63520">
    <property type="entry name" value="PTS-regulatory domain, PRD"/>
    <property type="match status" value="2"/>
</dbReference>
<evidence type="ECO:0000313" key="11">
    <source>
        <dbReference type="Proteomes" id="UP001142372"/>
    </source>
</evidence>
<evidence type="ECO:0000256" key="7">
    <source>
        <dbReference type="PROSITE-ProRule" id="PRU00421"/>
    </source>
</evidence>
<feature type="domain" description="PTS EIIB type-1" evidence="8">
    <location>
        <begin position="295"/>
        <end position="377"/>
    </location>
</feature>
<dbReference type="InterPro" id="IPR036650">
    <property type="entry name" value="CAT_RNA-bd_dom_sf"/>
</dbReference>
<dbReference type="GO" id="GO:0009401">
    <property type="term" value="P:phosphoenolpyruvate-dependent sugar phosphotransferase system"/>
    <property type="evidence" value="ECO:0007669"/>
    <property type="project" value="UniProtKB-KW"/>
</dbReference>
<dbReference type="Pfam" id="PF00874">
    <property type="entry name" value="PRD"/>
    <property type="match status" value="2"/>
</dbReference>
<name>A0A9W6HBR4_9MICO</name>
<evidence type="ECO:0000259" key="9">
    <source>
        <dbReference type="PROSITE" id="PS51372"/>
    </source>
</evidence>
<proteinExistence type="predicted"/>
<evidence type="ECO:0000256" key="6">
    <source>
        <dbReference type="ARBA" id="ARBA00022777"/>
    </source>
</evidence>
<evidence type="ECO:0000256" key="1">
    <source>
        <dbReference type="ARBA" id="ARBA00022448"/>
    </source>
</evidence>
<dbReference type="InterPro" id="IPR011608">
    <property type="entry name" value="PRD"/>
</dbReference>
<accession>A0A9W6HBR4</accession>
<dbReference type="PANTHER" id="PTHR30185">
    <property type="entry name" value="CRYPTIC BETA-GLUCOSIDE BGL OPERON ANTITERMINATOR"/>
    <property type="match status" value="1"/>
</dbReference>
<dbReference type="InterPro" id="IPR018113">
    <property type="entry name" value="PTrfase_EIIB_Cys"/>
</dbReference>
<sequence>MKVVKIFNNSVVLGADGNGQEAVLLGAGLGFALKVGMNIDPARIERTFLPENAASIERLVQYAQEIPLSDIELTEEILLEASQALHIRTPDQLLLPLADHITFALSRARTGVGEIDYPLRWEVQQLYPDELAVARTAIAIIASRTGVFLPSVEAVPIALHFVNAHVGATDVTTTMRMTTVLSEALDTVRRHLDMDIDEDSLAVSRLVTHLRYLFLRQQRGTMSQSGQVALDAEIRGALPREYECARAVSQLLADRWGTPVTSEETLYLTLHIGRLSATLRHRDDDEPPRIEPNPTTTAESILRHVGGPSNVTHLTHCMSRLRMTVDDGLAVDERGIEALDDVALVLWQSGQLHIAMRRKLDVAYKDLACAVGMHTVMSPRPDPSGDTA</sequence>
<dbReference type="PROSITE" id="PS51098">
    <property type="entry name" value="PTS_EIIB_TYPE_1"/>
    <property type="match status" value="1"/>
</dbReference>
<dbReference type="InterPro" id="IPR036878">
    <property type="entry name" value="Glu_permease_IIB"/>
</dbReference>
<dbReference type="GO" id="GO:0016301">
    <property type="term" value="F:kinase activity"/>
    <property type="evidence" value="ECO:0007669"/>
    <property type="project" value="UniProtKB-KW"/>
</dbReference>
<evidence type="ECO:0000256" key="5">
    <source>
        <dbReference type="ARBA" id="ARBA00022737"/>
    </source>
</evidence>
<gene>
    <name evidence="10" type="ORF">GCM10017584_29510</name>
</gene>
<dbReference type="SUPFAM" id="SSF50151">
    <property type="entry name" value="SacY-like RNA-binding domain"/>
    <property type="match status" value="1"/>
</dbReference>
<dbReference type="PANTHER" id="PTHR30185:SF15">
    <property type="entry name" value="CRYPTIC BETA-GLUCOSIDE BGL OPERON ANTITERMINATOR"/>
    <property type="match status" value="1"/>
</dbReference>
<keyword evidence="1" id="KW-0813">Transport</keyword>
<evidence type="ECO:0008006" key="12">
    <source>
        <dbReference type="Google" id="ProtNLM"/>
    </source>
</evidence>
<dbReference type="InterPro" id="IPR001996">
    <property type="entry name" value="PTS_IIB_1"/>
</dbReference>
<dbReference type="SUPFAM" id="SSF55604">
    <property type="entry name" value="Glucose permease domain IIB"/>
    <property type="match status" value="1"/>
</dbReference>
<reference evidence="10" key="2">
    <citation type="submission" date="2023-01" db="EMBL/GenBank/DDBJ databases">
        <authorList>
            <person name="Sun Q."/>
            <person name="Evtushenko L."/>
        </authorList>
    </citation>
    <scope>NUCLEOTIDE SEQUENCE</scope>
    <source>
        <strain evidence="10">VKM Ac-1401</strain>
    </source>
</reference>
<feature type="domain" description="PRD" evidence="9">
    <location>
        <begin position="172"/>
        <end position="282"/>
    </location>
</feature>